<dbReference type="PANTHER" id="PTHR30537:SF5">
    <property type="entry name" value="HTH-TYPE TRANSCRIPTIONAL ACTIVATOR TTDR-RELATED"/>
    <property type="match status" value="1"/>
</dbReference>
<dbReference type="InterPro" id="IPR036388">
    <property type="entry name" value="WH-like_DNA-bd_sf"/>
</dbReference>
<evidence type="ECO:0000313" key="6">
    <source>
        <dbReference type="EMBL" id="QER39414.1"/>
    </source>
</evidence>
<evidence type="ECO:0000256" key="2">
    <source>
        <dbReference type="ARBA" id="ARBA00023015"/>
    </source>
</evidence>
<accession>A0A5P1US36</accession>
<comment type="similarity">
    <text evidence="1">Belongs to the LysR transcriptional regulatory family.</text>
</comment>
<evidence type="ECO:0000259" key="5">
    <source>
        <dbReference type="PROSITE" id="PS50931"/>
    </source>
</evidence>
<evidence type="ECO:0000256" key="3">
    <source>
        <dbReference type="ARBA" id="ARBA00023125"/>
    </source>
</evidence>
<sequence length="295" mass="33587">MLKRLPSLNSIKVFEATARLGSFKAAAHELNVSPTAISHQISELEKELGIKLFIRGFRTVTLTDEGKKLAEVSIRLISELKQTLLELTTYSKHITISTTNAFAAMWLVPQLHVFKTQYPDIEVQVKADDRLIDIDHDLKFDMAIRYGFVDKNHIQVSKITNDQFGLFATKQYWHDKDAATSTMKLLITKWKNADLLKYDQPEALLQQFGQECPTFEYFEDENQVIQAALAGQGVAYVSKILVQQSVAQGWLLESQSFQIGGMDNLCYYSVIPKRNLNHPSVIAFQNWIMQRLATV</sequence>
<keyword evidence="2" id="KW-0805">Transcription regulation</keyword>
<dbReference type="PRINTS" id="PR00039">
    <property type="entry name" value="HTHLYSR"/>
</dbReference>
<dbReference type="SUPFAM" id="SSF53850">
    <property type="entry name" value="Periplasmic binding protein-like II"/>
    <property type="match status" value="1"/>
</dbReference>
<feature type="domain" description="HTH lysR-type" evidence="5">
    <location>
        <begin position="6"/>
        <end position="63"/>
    </location>
</feature>
<dbReference type="Proteomes" id="UP000325177">
    <property type="component" value="Chromosome"/>
</dbReference>
<dbReference type="InterPro" id="IPR000847">
    <property type="entry name" value="LysR_HTH_N"/>
</dbReference>
<evidence type="ECO:0000256" key="1">
    <source>
        <dbReference type="ARBA" id="ARBA00009437"/>
    </source>
</evidence>
<name>A0A5P1US36_9GAMM</name>
<dbReference type="EMBL" id="CP043909">
    <property type="protein sequence ID" value="QER39414.1"/>
    <property type="molecule type" value="Genomic_DNA"/>
</dbReference>
<dbReference type="InterPro" id="IPR036390">
    <property type="entry name" value="WH_DNA-bd_sf"/>
</dbReference>
<dbReference type="GO" id="GO:0003700">
    <property type="term" value="F:DNA-binding transcription factor activity"/>
    <property type="evidence" value="ECO:0007669"/>
    <property type="project" value="InterPro"/>
</dbReference>
<dbReference type="AlphaFoldDB" id="A0A5P1US36"/>
<reference evidence="6 7" key="1">
    <citation type="submission" date="2019-09" db="EMBL/GenBank/DDBJ databases">
        <title>Acinetobacter sp. C16S1 isolated from saline soil.</title>
        <authorList>
            <person name="Xu L."/>
            <person name="Sun J.-Q."/>
        </authorList>
    </citation>
    <scope>NUCLEOTIDE SEQUENCE [LARGE SCALE GENOMIC DNA]</scope>
    <source>
        <strain evidence="6 7">C16S1</strain>
    </source>
</reference>
<dbReference type="Pfam" id="PF03466">
    <property type="entry name" value="LysR_substrate"/>
    <property type="match status" value="1"/>
</dbReference>
<dbReference type="Gene3D" id="3.40.190.290">
    <property type="match status" value="1"/>
</dbReference>
<dbReference type="GO" id="GO:0043565">
    <property type="term" value="F:sequence-specific DNA binding"/>
    <property type="evidence" value="ECO:0007669"/>
    <property type="project" value="TreeGrafter"/>
</dbReference>
<keyword evidence="4" id="KW-0804">Transcription</keyword>
<dbReference type="Pfam" id="PF00126">
    <property type="entry name" value="HTH_1"/>
    <property type="match status" value="1"/>
</dbReference>
<dbReference type="RefSeq" id="WP_150025718.1">
    <property type="nucleotide sequence ID" value="NZ_CP043909.1"/>
</dbReference>
<dbReference type="SUPFAM" id="SSF46785">
    <property type="entry name" value="Winged helix' DNA-binding domain"/>
    <property type="match status" value="1"/>
</dbReference>
<keyword evidence="7" id="KW-1185">Reference proteome</keyword>
<protein>
    <submittedName>
        <fullName evidence="6">LysR family transcriptional regulator</fullName>
    </submittedName>
</protein>
<organism evidence="6 7">
    <name type="scientific">Acinetobacter suaedae</name>
    <dbReference type="NCBI Taxonomy" id="2609668"/>
    <lineage>
        <taxon>Bacteria</taxon>
        <taxon>Pseudomonadati</taxon>
        <taxon>Pseudomonadota</taxon>
        <taxon>Gammaproteobacteria</taxon>
        <taxon>Moraxellales</taxon>
        <taxon>Moraxellaceae</taxon>
        <taxon>Acinetobacter</taxon>
    </lineage>
</organism>
<evidence type="ECO:0000313" key="7">
    <source>
        <dbReference type="Proteomes" id="UP000325177"/>
    </source>
</evidence>
<keyword evidence="3" id="KW-0238">DNA-binding</keyword>
<dbReference type="Gene3D" id="1.10.10.10">
    <property type="entry name" value="Winged helix-like DNA-binding domain superfamily/Winged helix DNA-binding domain"/>
    <property type="match status" value="1"/>
</dbReference>
<dbReference type="InterPro" id="IPR058163">
    <property type="entry name" value="LysR-type_TF_proteobact-type"/>
</dbReference>
<proteinExistence type="inferred from homology"/>
<dbReference type="FunFam" id="1.10.10.10:FF:000001">
    <property type="entry name" value="LysR family transcriptional regulator"/>
    <property type="match status" value="1"/>
</dbReference>
<gene>
    <name evidence="6" type="ORF">F2A31_06705</name>
</gene>
<dbReference type="KEGG" id="asue:F2A31_06705"/>
<dbReference type="InterPro" id="IPR005119">
    <property type="entry name" value="LysR_subst-bd"/>
</dbReference>
<evidence type="ECO:0000256" key="4">
    <source>
        <dbReference type="ARBA" id="ARBA00023163"/>
    </source>
</evidence>
<dbReference type="PROSITE" id="PS50931">
    <property type="entry name" value="HTH_LYSR"/>
    <property type="match status" value="1"/>
</dbReference>
<dbReference type="GO" id="GO:0006351">
    <property type="term" value="P:DNA-templated transcription"/>
    <property type="evidence" value="ECO:0007669"/>
    <property type="project" value="TreeGrafter"/>
</dbReference>
<dbReference type="PANTHER" id="PTHR30537">
    <property type="entry name" value="HTH-TYPE TRANSCRIPTIONAL REGULATOR"/>
    <property type="match status" value="1"/>
</dbReference>